<dbReference type="EnsemblMetazoa" id="MESCA003933-RA">
    <property type="protein sequence ID" value="MESCA003933-PA"/>
    <property type="gene ID" value="MESCA003933"/>
</dbReference>
<evidence type="ECO:0000313" key="2">
    <source>
        <dbReference type="EnsemblMetazoa" id="MESCA003933-PA"/>
    </source>
</evidence>
<sequence>MESNKQECITPGGTHFSVNPPALAASGTRILEVPTTMEMNLSEDNKLLGGDPDPSKLSKKRKSYTAAEQAVMKYKNNLRKAKFYLEKSKQTELAGETPNEIQQRKNAWALDILSNEERRKNENLTYKMFCCPKSSAIEKDTSQDDILPPPCKRALYDSAASTSTSKKDPSQDDILPPPCKRALHDSSASTSASKKDPSQDDVFLPPCKRASYDSAVTISENSSSFSVYRKRGKYTKKAESTKSGKSDYASSTLTSSKSSSGDKAIESNKYELKAVMVSVEKMLQETLQNSNPLNQGNLIILLQFRRRQRLLLMRRLEQAINQR</sequence>
<evidence type="ECO:0000313" key="3">
    <source>
        <dbReference type="Proteomes" id="UP000015102"/>
    </source>
</evidence>
<evidence type="ECO:0000256" key="1">
    <source>
        <dbReference type="SAM" id="MobiDB-lite"/>
    </source>
</evidence>
<feature type="compositionally biased region" description="Low complexity" evidence="1">
    <location>
        <begin position="246"/>
        <end position="262"/>
    </location>
</feature>
<protein>
    <submittedName>
        <fullName evidence="2">Uncharacterized protein</fullName>
    </submittedName>
</protein>
<feature type="region of interest" description="Disordered" evidence="1">
    <location>
        <begin position="42"/>
        <end position="62"/>
    </location>
</feature>
<feature type="region of interest" description="Disordered" evidence="1">
    <location>
        <begin position="140"/>
        <end position="206"/>
    </location>
</feature>
<dbReference type="EMBL" id="CAQQ02088313">
    <property type="status" value="NOT_ANNOTATED_CDS"/>
    <property type="molecule type" value="Genomic_DNA"/>
</dbReference>
<proteinExistence type="predicted"/>
<feature type="region of interest" description="Disordered" evidence="1">
    <location>
        <begin position="1"/>
        <end position="21"/>
    </location>
</feature>
<dbReference type="AlphaFoldDB" id="T1GKB3"/>
<feature type="region of interest" description="Disordered" evidence="1">
    <location>
        <begin position="234"/>
        <end position="264"/>
    </location>
</feature>
<organism evidence="2 3">
    <name type="scientific">Megaselia scalaris</name>
    <name type="common">Humpbacked fly</name>
    <name type="synonym">Phora scalaris</name>
    <dbReference type="NCBI Taxonomy" id="36166"/>
    <lineage>
        <taxon>Eukaryota</taxon>
        <taxon>Metazoa</taxon>
        <taxon>Ecdysozoa</taxon>
        <taxon>Arthropoda</taxon>
        <taxon>Hexapoda</taxon>
        <taxon>Insecta</taxon>
        <taxon>Pterygota</taxon>
        <taxon>Neoptera</taxon>
        <taxon>Endopterygota</taxon>
        <taxon>Diptera</taxon>
        <taxon>Brachycera</taxon>
        <taxon>Muscomorpha</taxon>
        <taxon>Platypezoidea</taxon>
        <taxon>Phoridae</taxon>
        <taxon>Megaseliini</taxon>
        <taxon>Megaselia</taxon>
    </lineage>
</organism>
<keyword evidence="3" id="KW-1185">Reference proteome</keyword>
<reference evidence="3" key="1">
    <citation type="submission" date="2013-02" db="EMBL/GenBank/DDBJ databases">
        <authorList>
            <person name="Hughes D."/>
        </authorList>
    </citation>
    <scope>NUCLEOTIDE SEQUENCE</scope>
    <source>
        <strain>Durham</strain>
        <strain evidence="3">NC isolate 2 -- Noor lab</strain>
    </source>
</reference>
<reference evidence="2" key="2">
    <citation type="submission" date="2015-06" db="UniProtKB">
        <authorList>
            <consortium name="EnsemblMetazoa"/>
        </authorList>
    </citation>
    <scope>IDENTIFICATION</scope>
</reference>
<dbReference type="Proteomes" id="UP000015102">
    <property type="component" value="Unassembled WGS sequence"/>
</dbReference>
<dbReference type="HOGENOM" id="CLU_861349_0_0_1"/>
<feature type="compositionally biased region" description="Basic and acidic residues" evidence="1">
    <location>
        <begin position="236"/>
        <end position="245"/>
    </location>
</feature>
<accession>T1GKB3</accession>
<name>T1GKB3_MEGSC</name>
<dbReference type="EMBL" id="CAQQ02088312">
    <property type="status" value="NOT_ANNOTATED_CDS"/>
    <property type="molecule type" value="Genomic_DNA"/>
</dbReference>